<feature type="non-terminal residue" evidence="2">
    <location>
        <position position="1"/>
    </location>
</feature>
<evidence type="ECO:0000313" key="2">
    <source>
        <dbReference type="EMBL" id="OSX58601.1"/>
    </source>
</evidence>
<evidence type="ECO:0000259" key="1">
    <source>
        <dbReference type="Pfam" id="PF25597"/>
    </source>
</evidence>
<feature type="domain" description="Retroviral polymerase SH3-like" evidence="1">
    <location>
        <begin position="21"/>
        <end position="57"/>
    </location>
</feature>
<dbReference type="InterPro" id="IPR057670">
    <property type="entry name" value="SH3_retrovirus"/>
</dbReference>
<dbReference type="Proteomes" id="UP000194127">
    <property type="component" value="Unassembled WGS sequence"/>
</dbReference>
<reference evidence="2 3" key="1">
    <citation type="submission" date="2017-04" db="EMBL/GenBank/DDBJ databases">
        <title>Genome Sequence of the Model Brown-Rot Fungus Postia placenta SB12.</title>
        <authorList>
            <consortium name="DOE Joint Genome Institute"/>
            <person name="Gaskell J."/>
            <person name="Kersten P."/>
            <person name="Larrondo L.F."/>
            <person name="Canessa P."/>
            <person name="Martinez D."/>
            <person name="Hibbett D."/>
            <person name="Schmoll M."/>
            <person name="Kubicek C.P."/>
            <person name="Martinez A.T."/>
            <person name="Yadav J."/>
            <person name="Master E."/>
            <person name="Magnuson J.K."/>
            <person name="James T."/>
            <person name="Yaver D."/>
            <person name="Berka R."/>
            <person name="Labutti K."/>
            <person name="Lipzen A."/>
            <person name="Aerts A."/>
            <person name="Barry K."/>
            <person name="Henrissat B."/>
            <person name="Blanchette R."/>
            <person name="Grigoriev I."/>
            <person name="Cullen D."/>
        </authorList>
    </citation>
    <scope>NUCLEOTIDE SEQUENCE [LARGE SCALE GENOMIC DNA]</scope>
    <source>
        <strain evidence="2 3">MAD-698-R-SB12</strain>
    </source>
</reference>
<accession>A0A1X6MQD5</accession>
<protein>
    <recommendedName>
        <fullName evidence="1">Retroviral polymerase SH3-like domain-containing protein</fullName>
    </recommendedName>
</protein>
<dbReference type="EMBL" id="KZ110604">
    <property type="protein sequence ID" value="OSX58601.1"/>
    <property type="molecule type" value="Genomic_DNA"/>
</dbReference>
<organism evidence="2 3">
    <name type="scientific">Postia placenta MAD-698-R-SB12</name>
    <dbReference type="NCBI Taxonomy" id="670580"/>
    <lineage>
        <taxon>Eukaryota</taxon>
        <taxon>Fungi</taxon>
        <taxon>Dikarya</taxon>
        <taxon>Basidiomycota</taxon>
        <taxon>Agaricomycotina</taxon>
        <taxon>Agaricomycetes</taxon>
        <taxon>Polyporales</taxon>
        <taxon>Adustoporiaceae</taxon>
        <taxon>Rhodonia</taxon>
    </lineage>
</organism>
<feature type="non-terminal residue" evidence="2">
    <location>
        <position position="57"/>
    </location>
</feature>
<name>A0A1X6MQD5_9APHY</name>
<evidence type="ECO:0000313" key="3">
    <source>
        <dbReference type="Proteomes" id="UP000194127"/>
    </source>
</evidence>
<dbReference type="Pfam" id="PF25597">
    <property type="entry name" value="SH3_retrovirus"/>
    <property type="match status" value="1"/>
</dbReference>
<dbReference type="RefSeq" id="XP_024335395.1">
    <property type="nucleotide sequence ID" value="XM_024483557.1"/>
</dbReference>
<keyword evidence="3" id="KW-1185">Reference proteome</keyword>
<dbReference type="STRING" id="670580.A0A1X6MQD5"/>
<proteinExistence type="predicted"/>
<dbReference type="AlphaFoldDB" id="A0A1X6MQD5"/>
<sequence length="57" mass="6440">PHELATGNKPNLAGLPRFGATVWVRIDPATKLDVKSKRGRWVGFDLQSKGHRVYWPD</sequence>
<gene>
    <name evidence="2" type="ORF">POSPLADRAFT_1125497</name>
</gene>
<dbReference type="GeneID" id="36328506"/>
<dbReference type="OrthoDB" id="2776596at2759"/>